<feature type="compositionally biased region" description="Low complexity" evidence="1">
    <location>
        <begin position="207"/>
        <end position="223"/>
    </location>
</feature>
<dbReference type="OrthoDB" id="2310422at2"/>
<protein>
    <submittedName>
        <fullName evidence="3">Uncharacterized protein</fullName>
    </submittedName>
</protein>
<evidence type="ECO:0000256" key="1">
    <source>
        <dbReference type="SAM" id="MobiDB-lite"/>
    </source>
</evidence>
<dbReference type="AlphaFoldDB" id="A0A0R1QG98"/>
<reference evidence="3 4" key="1">
    <citation type="journal article" date="2015" name="Genome Announc.">
        <title>Expanding the biotechnology potential of lactobacilli through comparative genomics of 213 strains and associated genera.</title>
        <authorList>
            <person name="Sun Z."/>
            <person name="Harris H.M."/>
            <person name="McCann A."/>
            <person name="Guo C."/>
            <person name="Argimon S."/>
            <person name="Zhang W."/>
            <person name="Yang X."/>
            <person name="Jeffery I.B."/>
            <person name="Cooney J.C."/>
            <person name="Kagawa T.F."/>
            <person name="Liu W."/>
            <person name="Song Y."/>
            <person name="Salvetti E."/>
            <person name="Wrobel A."/>
            <person name="Rasinkangas P."/>
            <person name="Parkhill J."/>
            <person name="Rea M.C."/>
            <person name="O'Sullivan O."/>
            <person name="Ritari J."/>
            <person name="Douillard F.P."/>
            <person name="Paul Ross R."/>
            <person name="Yang R."/>
            <person name="Briner A.E."/>
            <person name="Felis G.E."/>
            <person name="de Vos W.M."/>
            <person name="Barrangou R."/>
            <person name="Klaenhammer T.R."/>
            <person name="Caufield P.W."/>
            <person name="Cui Y."/>
            <person name="Zhang H."/>
            <person name="O'Toole P.W."/>
        </authorList>
    </citation>
    <scope>NUCLEOTIDE SEQUENCE [LARGE SCALE GENOMIC DNA]</scope>
    <source>
        <strain evidence="3 4">DSM 14500</strain>
    </source>
</reference>
<dbReference type="RefSeq" id="WP_057888055.1">
    <property type="nucleotide sequence ID" value="NZ_AZEZ01000066.1"/>
</dbReference>
<evidence type="ECO:0000313" key="3">
    <source>
        <dbReference type="EMBL" id="KRL43895.1"/>
    </source>
</evidence>
<keyword evidence="4" id="KW-1185">Reference proteome</keyword>
<dbReference type="EMBL" id="AZEZ01000066">
    <property type="protein sequence ID" value="KRL43895.1"/>
    <property type="molecule type" value="Genomic_DNA"/>
</dbReference>
<proteinExistence type="predicted"/>
<dbReference type="PATRIC" id="fig|1423770.3.peg.465"/>
<sequence>MPKKNHKPLIFIIILVVLVAAIGGYYYIIFGAKKSNDTSSDTGLTQIIQNQNADEFLKMFDSETTKSSLSKIGAKSILLDWNQNSTEDISKIEDTLKNSGRVSGAENDYRIKYIQTKKMLFFKDMKLTTMTSKLVVPSKLKKANITVDGTKVNYSELTRNNLFPGVYNFKIKLGKNESTQRVIILGDGRSVTLTAPKQKVVRDDDGQNTGTKKTTNNTQTVQTPKDDTSANDASNDPTYKEPSLVGADDLAGNWKLVDSENNEMGIMPETITFSRDSITAMYAHNIQTTTPIDTVQYSEEDDTDYFTGDNSPNPFAAKLAKRTINGKERVVLEHLDQGSYGWYLRQ</sequence>
<comment type="caution">
    <text evidence="3">The sequence shown here is derived from an EMBL/GenBank/DDBJ whole genome shotgun (WGS) entry which is preliminary data.</text>
</comment>
<evidence type="ECO:0000313" key="4">
    <source>
        <dbReference type="Proteomes" id="UP000050872"/>
    </source>
</evidence>
<dbReference type="STRING" id="1423770.FD29_GL000460"/>
<evidence type="ECO:0000256" key="2">
    <source>
        <dbReference type="SAM" id="Phobius"/>
    </source>
</evidence>
<accession>A0A0R1QG98</accession>
<keyword evidence="2" id="KW-1133">Transmembrane helix</keyword>
<keyword evidence="2" id="KW-0812">Transmembrane</keyword>
<feature type="transmembrane region" description="Helical" evidence="2">
    <location>
        <begin position="9"/>
        <end position="28"/>
    </location>
</feature>
<dbReference type="Proteomes" id="UP000050872">
    <property type="component" value="Unassembled WGS sequence"/>
</dbReference>
<feature type="region of interest" description="Disordered" evidence="1">
    <location>
        <begin position="196"/>
        <end position="242"/>
    </location>
</feature>
<gene>
    <name evidence="3" type="ORF">FD29_GL000460</name>
</gene>
<name>A0A0R1QG98_9LACO</name>
<organism evidence="3 4">
    <name type="scientific">Companilactobacillus mindensis DSM 14500</name>
    <dbReference type="NCBI Taxonomy" id="1423770"/>
    <lineage>
        <taxon>Bacteria</taxon>
        <taxon>Bacillati</taxon>
        <taxon>Bacillota</taxon>
        <taxon>Bacilli</taxon>
        <taxon>Lactobacillales</taxon>
        <taxon>Lactobacillaceae</taxon>
        <taxon>Companilactobacillus</taxon>
    </lineage>
</organism>
<keyword evidence="2" id="KW-0472">Membrane</keyword>